<evidence type="ECO:0008006" key="4">
    <source>
        <dbReference type="Google" id="ProtNLM"/>
    </source>
</evidence>
<evidence type="ECO:0000256" key="1">
    <source>
        <dbReference type="SAM" id="Phobius"/>
    </source>
</evidence>
<evidence type="ECO:0000313" key="3">
    <source>
        <dbReference type="Proteomes" id="UP000306888"/>
    </source>
</evidence>
<dbReference type="Proteomes" id="UP000306888">
    <property type="component" value="Unassembled WGS sequence"/>
</dbReference>
<keyword evidence="1" id="KW-1133">Transmembrane helix</keyword>
<keyword evidence="1" id="KW-0472">Membrane</keyword>
<reference evidence="2 3" key="1">
    <citation type="submission" date="2019-04" db="EMBL/GenBank/DDBJ databases">
        <title>Microbes associate with the intestines of laboratory mice.</title>
        <authorList>
            <person name="Navarre W."/>
            <person name="Wong E."/>
            <person name="Huang K."/>
            <person name="Tropini C."/>
            <person name="Ng K."/>
            <person name="Yu B."/>
        </authorList>
    </citation>
    <scope>NUCLEOTIDE SEQUENCE [LARGE SCALE GENOMIC DNA]</scope>
    <source>
        <strain evidence="2 3">NM50_B9-20</strain>
    </source>
</reference>
<feature type="transmembrane region" description="Helical" evidence="1">
    <location>
        <begin position="6"/>
        <end position="24"/>
    </location>
</feature>
<keyword evidence="1" id="KW-0812">Transmembrane</keyword>
<protein>
    <recommendedName>
        <fullName evidence="4">DUF3592 domain-containing protein</fullName>
    </recommendedName>
</protein>
<name>A0A4S2DE69_9CLOT</name>
<organism evidence="2 3">
    <name type="scientific">Clostridium sartagoforme</name>
    <dbReference type="NCBI Taxonomy" id="84031"/>
    <lineage>
        <taxon>Bacteria</taxon>
        <taxon>Bacillati</taxon>
        <taxon>Bacillota</taxon>
        <taxon>Clostridia</taxon>
        <taxon>Eubacteriales</taxon>
        <taxon>Clostridiaceae</taxon>
        <taxon>Clostridium</taxon>
    </lineage>
</organism>
<dbReference type="EMBL" id="SRYR01000023">
    <property type="protein sequence ID" value="TGY38964.1"/>
    <property type="molecule type" value="Genomic_DNA"/>
</dbReference>
<proteinExistence type="predicted"/>
<dbReference type="RefSeq" id="WP_136008335.1">
    <property type="nucleotide sequence ID" value="NZ_SRYR01000023.1"/>
</dbReference>
<sequence>MKEIMVFLVLAIVSYLLRRLFIWIDKDSFIDERETTGTITRIIDDEGGTIMYYVSFVDEDGIYMEGQSIHYSSTKGKYKINDTVSIKYSINKKGRAQVSLLDDELVSCAESVKTASRNMLIASIVFLIIAAIFFVKNILL</sequence>
<keyword evidence="3" id="KW-1185">Reference proteome</keyword>
<gene>
    <name evidence="2" type="ORF">E5347_16580</name>
</gene>
<evidence type="ECO:0000313" key="2">
    <source>
        <dbReference type="EMBL" id="TGY38964.1"/>
    </source>
</evidence>
<comment type="caution">
    <text evidence="2">The sequence shown here is derived from an EMBL/GenBank/DDBJ whole genome shotgun (WGS) entry which is preliminary data.</text>
</comment>
<accession>A0A4S2DE69</accession>
<dbReference type="AlphaFoldDB" id="A0A4S2DE69"/>
<feature type="transmembrane region" description="Helical" evidence="1">
    <location>
        <begin position="119"/>
        <end position="139"/>
    </location>
</feature>